<dbReference type="AlphaFoldDB" id="G7Y4Y9"/>
<accession>G7Y4Y9</accession>
<reference evidence="1" key="1">
    <citation type="journal article" date="2011" name="Genome Biol.">
        <title>The draft genome of the carcinogenic human liver fluke Clonorchis sinensis.</title>
        <authorList>
            <person name="Wang X."/>
            <person name="Chen W."/>
            <person name="Huang Y."/>
            <person name="Sun J."/>
            <person name="Men J."/>
            <person name="Liu H."/>
            <person name="Luo F."/>
            <person name="Guo L."/>
            <person name="Lv X."/>
            <person name="Deng C."/>
            <person name="Zhou C."/>
            <person name="Fan Y."/>
            <person name="Li X."/>
            <person name="Huang L."/>
            <person name="Hu Y."/>
            <person name="Liang C."/>
            <person name="Hu X."/>
            <person name="Xu J."/>
            <person name="Yu X."/>
        </authorList>
    </citation>
    <scope>NUCLEOTIDE SEQUENCE [LARGE SCALE GENOMIC DNA]</scope>
    <source>
        <strain evidence="1">Henan</strain>
    </source>
</reference>
<gene>
    <name evidence="1" type="ORF">CLF_101082</name>
</gene>
<evidence type="ECO:0000313" key="1">
    <source>
        <dbReference type="EMBL" id="GAA48018.1"/>
    </source>
</evidence>
<evidence type="ECO:0000313" key="2">
    <source>
        <dbReference type="Proteomes" id="UP000008909"/>
    </source>
</evidence>
<name>G7Y4Y9_CLOSI</name>
<dbReference type="Proteomes" id="UP000008909">
    <property type="component" value="Unassembled WGS sequence"/>
</dbReference>
<dbReference type="EMBL" id="DF142865">
    <property type="protein sequence ID" value="GAA48018.1"/>
    <property type="molecule type" value="Genomic_DNA"/>
</dbReference>
<keyword evidence="2" id="KW-1185">Reference proteome</keyword>
<reference key="2">
    <citation type="submission" date="2011-10" db="EMBL/GenBank/DDBJ databases">
        <title>The genome and transcriptome sequence of Clonorchis sinensis provide insights into the carcinogenic liver fluke.</title>
        <authorList>
            <person name="Wang X."/>
            <person name="Huang Y."/>
            <person name="Chen W."/>
            <person name="Liu H."/>
            <person name="Guo L."/>
            <person name="Chen Y."/>
            <person name="Luo F."/>
            <person name="Zhou W."/>
            <person name="Sun J."/>
            <person name="Mao Q."/>
            <person name="Liang P."/>
            <person name="Zhou C."/>
            <person name="Tian Y."/>
            <person name="Men J."/>
            <person name="Lv X."/>
            <person name="Huang L."/>
            <person name="Zhou J."/>
            <person name="Hu Y."/>
            <person name="Li R."/>
            <person name="Zhang F."/>
            <person name="Lei H."/>
            <person name="Li X."/>
            <person name="Hu X."/>
            <person name="Liang C."/>
            <person name="Xu J."/>
            <person name="Wu Z."/>
            <person name="Yu X."/>
        </authorList>
    </citation>
    <scope>NUCLEOTIDE SEQUENCE</scope>
    <source>
        <strain>Henan</strain>
    </source>
</reference>
<proteinExistence type="predicted"/>
<organism evidence="1 2">
    <name type="scientific">Clonorchis sinensis</name>
    <name type="common">Chinese liver fluke</name>
    <dbReference type="NCBI Taxonomy" id="79923"/>
    <lineage>
        <taxon>Eukaryota</taxon>
        <taxon>Metazoa</taxon>
        <taxon>Spiralia</taxon>
        <taxon>Lophotrochozoa</taxon>
        <taxon>Platyhelminthes</taxon>
        <taxon>Trematoda</taxon>
        <taxon>Digenea</taxon>
        <taxon>Opisthorchiida</taxon>
        <taxon>Opisthorchiata</taxon>
        <taxon>Opisthorchiidae</taxon>
        <taxon>Clonorchis</taxon>
    </lineage>
</organism>
<protein>
    <submittedName>
        <fullName evidence="1">Uncharacterized protein</fullName>
    </submittedName>
</protein>
<sequence length="333" mass="37899">MDAKGVIHELIPDLTNSVDFQSVLPTRPIIFCKFAFGLLRQHQLTFPKNFYARPHYNSDTNESRLSPGKAKETVSYDRTRVSGHILRRFNEVVHLDLVMARLFASPAATSASADMPAWLDNEELNKKEPLNCTIFKTDEYMANTLLKGMFSSFMFCVYRIQYYEPHSRLAPMGFFATHHLLNEGKSVAADRLDGDVVVMHRANQTSYTDLNLWKRQAEIVAENQASQIWAKIHRVRKNSSEKRSRVKNLLVVDWALGQTAGVTTSKSGDGGLLILIKRCQCFGARPALLASSCQSYPFSSTRCDEKTDRPRIELRARRIVGKHIIRYIKSTPR</sequence>